<gene>
    <name evidence="1" type="ORF">GWK47_051843</name>
</gene>
<dbReference type="AlphaFoldDB" id="A0A8J4Y1V3"/>
<comment type="caution">
    <text evidence="1">The sequence shown here is derived from an EMBL/GenBank/DDBJ whole genome shotgun (WGS) entry which is preliminary data.</text>
</comment>
<accession>A0A8J4Y1V3</accession>
<name>A0A8J4Y1V3_CHIOP</name>
<dbReference type="Proteomes" id="UP000770661">
    <property type="component" value="Unassembled WGS sequence"/>
</dbReference>
<organism evidence="1 2">
    <name type="scientific">Chionoecetes opilio</name>
    <name type="common">Atlantic snow crab</name>
    <name type="synonym">Cancer opilio</name>
    <dbReference type="NCBI Taxonomy" id="41210"/>
    <lineage>
        <taxon>Eukaryota</taxon>
        <taxon>Metazoa</taxon>
        <taxon>Ecdysozoa</taxon>
        <taxon>Arthropoda</taxon>
        <taxon>Crustacea</taxon>
        <taxon>Multicrustacea</taxon>
        <taxon>Malacostraca</taxon>
        <taxon>Eumalacostraca</taxon>
        <taxon>Eucarida</taxon>
        <taxon>Decapoda</taxon>
        <taxon>Pleocyemata</taxon>
        <taxon>Brachyura</taxon>
        <taxon>Eubrachyura</taxon>
        <taxon>Majoidea</taxon>
        <taxon>Majidae</taxon>
        <taxon>Chionoecetes</taxon>
    </lineage>
</organism>
<keyword evidence="2" id="KW-1185">Reference proteome</keyword>
<evidence type="ECO:0000313" key="1">
    <source>
        <dbReference type="EMBL" id="KAG0718762.1"/>
    </source>
</evidence>
<dbReference type="EMBL" id="JACEEZ010015540">
    <property type="protein sequence ID" value="KAG0718762.1"/>
    <property type="molecule type" value="Genomic_DNA"/>
</dbReference>
<protein>
    <submittedName>
        <fullName evidence="1">Uncharacterized protein</fullName>
    </submittedName>
</protein>
<sequence>MACSLKWPPKLEHDEEYEMWKEDVGVWCRLTTIEKKKRALAIHLSLSGRARSASSEIDKTKLEAEDGVEVLLKRLDDVFLVDEGRRKFAAFEALYSLRRKERAEIKDFVSEFEHTYHGVTKQGLKLDDSVLAFMYWLMFC</sequence>
<proteinExistence type="predicted"/>
<reference evidence="1" key="1">
    <citation type="submission" date="2020-07" db="EMBL/GenBank/DDBJ databases">
        <title>The High-quality genome of the commercially important snow crab, Chionoecetes opilio.</title>
        <authorList>
            <person name="Jeong J.-H."/>
            <person name="Ryu S."/>
        </authorList>
    </citation>
    <scope>NUCLEOTIDE SEQUENCE</scope>
    <source>
        <strain evidence="1">MADBK_172401_WGS</strain>
        <tissue evidence="1">Digestive gland</tissue>
    </source>
</reference>
<evidence type="ECO:0000313" key="2">
    <source>
        <dbReference type="Proteomes" id="UP000770661"/>
    </source>
</evidence>